<reference evidence="1" key="2">
    <citation type="submission" date="2021-01" db="EMBL/GenBank/DDBJ databases">
        <authorList>
            <person name="Hahn C.R."/>
            <person name="Youssef N.H."/>
            <person name="Elshahed M."/>
        </authorList>
    </citation>
    <scope>NUCLEOTIDE SEQUENCE</scope>
    <source>
        <strain evidence="1">Zod_Metabat.24</strain>
    </source>
</reference>
<accession>A0A9D8PIP3</accession>
<dbReference type="PANTHER" id="PTHR39337">
    <property type="entry name" value="BLR5642 PROTEIN"/>
    <property type="match status" value="1"/>
</dbReference>
<reference evidence="1" key="1">
    <citation type="journal article" date="2021" name="Environ. Microbiol.">
        <title>Genomic characterization of three novel Desulfobacterota classes expand the metabolic and phylogenetic diversity of the phylum.</title>
        <authorList>
            <person name="Murphy C.L."/>
            <person name="Biggerstaff J."/>
            <person name="Eichhorn A."/>
            <person name="Ewing E."/>
            <person name="Shahan R."/>
            <person name="Soriano D."/>
            <person name="Stewart S."/>
            <person name="VanMol K."/>
            <person name="Walker R."/>
            <person name="Walters P."/>
            <person name="Elshahed M.S."/>
            <person name="Youssef N.H."/>
        </authorList>
    </citation>
    <scope>NUCLEOTIDE SEQUENCE</scope>
    <source>
        <strain evidence="1">Zod_Metabat.24</strain>
    </source>
</reference>
<dbReference type="EMBL" id="JAFGIX010000003">
    <property type="protein sequence ID" value="MBN1571696.1"/>
    <property type="molecule type" value="Genomic_DNA"/>
</dbReference>
<evidence type="ECO:0000313" key="2">
    <source>
        <dbReference type="Proteomes" id="UP000809273"/>
    </source>
</evidence>
<dbReference type="PANTHER" id="PTHR39337:SF1">
    <property type="entry name" value="BLR5642 PROTEIN"/>
    <property type="match status" value="1"/>
</dbReference>
<dbReference type="InterPro" id="IPR014519">
    <property type="entry name" value="UCP024492"/>
</dbReference>
<dbReference type="Pfam" id="PF04343">
    <property type="entry name" value="DUF488"/>
    <property type="match status" value="1"/>
</dbReference>
<dbReference type="PIRSF" id="PIRSF024492">
    <property type="entry name" value="UCP024492"/>
    <property type="match status" value="1"/>
</dbReference>
<dbReference type="Proteomes" id="UP000809273">
    <property type="component" value="Unassembled WGS sequence"/>
</dbReference>
<organism evidence="1 2">
    <name type="scientific">Candidatus Zymogenus saltonus</name>
    <dbReference type="NCBI Taxonomy" id="2844893"/>
    <lineage>
        <taxon>Bacteria</taxon>
        <taxon>Deltaproteobacteria</taxon>
        <taxon>Candidatus Zymogenia</taxon>
        <taxon>Candidatus Zymogeniales</taxon>
        <taxon>Candidatus Zymogenaceae</taxon>
        <taxon>Candidatus Zymogenus</taxon>
    </lineage>
</organism>
<dbReference type="InterPro" id="IPR007438">
    <property type="entry name" value="DUF488"/>
</dbReference>
<name>A0A9D8PIP3_9DELT</name>
<evidence type="ECO:0000313" key="1">
    <source>
        <dbReference type="EMBL" id="MBN1571696.1"/>
    </source>
</evidence>
<proteinExistence type="predicted"/>
<sequence>MKIYTIGHSNHDFTRFVSLLMGARIELLVDVRSRPYSRYVPHFNKNRIAASLEAEGVKYLYMGDRLGGRTDSGEEGKPVAFYKISQREGFHAGIEELMKTAGEKRVAIMCAEKDPDRCHRKHLISRELKRRGVDVVHILSDSTTVADDGQSPPGLFKKIFE</sequence>
<dbReference type="AlphaFoldDB" id="A0A9D8PIP3"/>
<gene>
    <name evidence="1" type="ORF">JW984_00695</name>
</gene>
<protein>
    <submittedName>
        <fullName evidence="1">DUF488 domain-containing protein</fullName>
    </submittedName>
</protein>
<comment type="caution">
    <text evidence="1">The sequence shown here is derived from an EMBL/GenBank/DDBJ whole genome shotgun (WGS) entry which is preliminary data.</text>
</comment>